<feature type="binding site" evidence="14">
    <location>
        <begin position="30"/>
        <end position="31"/>
    </location>
    <ligand>
        <name>D-ribulose 5-phosphate</name>
        <dbReference type="ChEBI" id="CHEBI:58121"/>
    </ligand>
</feature>
<dbReference type="Pfam" id="PF00926">
    <property type="entry name" value="DHBP_synthase"/>
    <property type="match status" value="1"/>
</dbReference>
<dbReference type="HAMAP" id="MF_00180">
    <property type="entry name" value="RibB"/>
    <property type="match status" value="1"/>
</dbReference>
<dbReference type="Pfam" id="PF00925">
    <property type="entry name" value="GTP_cyclohydro2"/>
    <property type="match status" value="1"/>
</dbReference>
<comment type="cofactor">
    <cofactor evidence="14">
        <name>Mg(2+)</name>
        <dbReference type="ChEBI" id="CHEBI:18420"/>
    </cofactor>
    <cofactor evidence="14">
        <name>Mn(2+)</name>
        <dbReference type="ChEBI" id="CHEBI:29035"/>
    </cofactor>
    <text evidence="14">Binds 2 divalent metal cations per subunit. Magnesium or manganese.</text>
</comment>
<feature type="binding site" evidence="14">
    <location>
        <position position="31"/>
    </location>
    <ligand>
        <name>Mg(2+)</name>
        <dbReference type="ChEBI" id="CHEBI:18420"/>
        <label>1</label>
    </ligand>
</feature>
<evidence type="ECO:0000256" key="14">
    <source>
        <dbReference type="HAMAP-Rule" id="MF_00180"/>
    </source>
</evidence>
<dbReference type="InterPro" id="IPR036144">
    <property type="entry name" value="RibA-like_sf"/>
</dbReference>
<evidence type="ECO:0000256" key="10">
    <source>
        <dbReference type="ARBA" id="ARBA00022723"/>
    </source>
</evidence>
<dbReference type="SUPFAM" id="SSF142695">
    <property type="entry name" value="RibA-like"/>
    <property type="match status" value="1"/>
</dbReference>
<comment type="subunit">
    <text evidence="14">Homodimer.</text>
</comment>
<evidence type="ECO:0000313" key="16">
    <source>
        <dbReference type="EMBL" id="EQB06188.1"/>
    </source>
</evidence>
<keyword evidence="9 14" id="KW-0686">Riboflavin biosynthesis</keyword>
<comment type="catalytic activity">
    <reaction evidence="1 14">
        <text>D-ribulose 5-phosphate = (2S)-2-hydroxy-3-oxobutyl phosphate + formate + H(+)</text>
        <dbReference type="Rhea" id="RHEA:18457"/>
        <dbReference type="ChEBI" id="CHEBI:15378"/>
        <dbReference type="ChEBI" id="CHEBI:15740"/>
        <dbReference type="ChEBI" id="CHEBI:58121"/>
        <dbReference type="ChEBI" id="CHEBI:58830"/>
        <dbReference type="EC" id="4.1.99.12"/>
    </reaction>
</comment>
<accession>T0H275</accession>
<dbReference type="Gene3D" id="3.90.870.10">
    <property type="entry name" value="DHBP synthase"/>
    <property type="match status" value="1"/>
</dbReference>
<dbReference type="eggNOG" id="COG0108">
    <property type="taxonomic scope" value="Bacteria"/>
</dbReference>
<comment type="pathway">
    <text evidence="4 14">Cofactor biosynthesis; riboflavin biosynthesis; 2-hydroxy-3-oxobutyl phosphate from D-ribulose 5-phosphate: step 1/1.</text>
</comment>
<evidence type="ECO:0000256" key="7">
    <source>
        <dbReference type="ARBA" id="ARBA00012153"/>
    </source>
</evidence>
<protein>
    <recommendedName>
        <fullName evidence="8 14">3,4-dihydroxy-2-butanone 4-phosphate synthase</fullName>
        <shortName evidence="14">DHBP synthase</shortName>
        <ecNumber evidence="7 14">4.1.99.12</ecNumber>
    </recommendedName>
</protein>
<dbReference type="UniPathway" id="UPA00275">
    <property type="reaction ID" value="UER00399"/>
</dbReference>
<dbReference type="RefSeq" id="WP_021243173.1">
    <property type="nucleotide sequence ID" value="NZ_ATIB01000017.1"/>
</dbReference>
<feature type="binding site" evidence="14">
    <location>
        <position position="146"/>
    </location>
    <ligand>
        <name>Mg(2+)</name>
        <dbReference type="ChEBI" id="CHEBI:18420"/>
        <label>2</label>
    </ligand>
</feature>
<comment type="similarity">
    <text evidence="5">In the N-terminal section; belongs to the DHBP synthase family.</text>
</comment>
<keyword evidence="10 14" id="KW-0479">Metal-binding</keyword>
<evidence type="ECO:0000256" key="11">
    <source>
        <dbReference type="ARBA" id="ARBA00022842"/>
    </source>
</evidence>
<dbReference type="PANTHER" id="PTHR21327">
    <property type="entry name" value="GTP CYCLOHYDROLASE II-RELATED"/>
    <property type="match status" value="1"/>
</dbReference>
<comment type="cofactor">
    <cofactor evidence="2">
        <name>Mn(2+)</name>
        <dbReference type="ChEBI" id="CHEBI:29035"/>
    </cofactor>
</comment>
<feature type="site" description="Essential for catalytic activity" evidence="14">
    <location>
        <position position="167"/>
    </location>
</feature>
<keyword evidence="11 14" id="KW-0460">Magnesium</keyword>
<dbReference type="InterPro" id="IPR032677">
    <property type="entry name" value="GTP_cyclohydro_II"/>
</dbReference>
<dbReference type="FunFam" id="3.90.870.10:FF:000001">
    <property type="entry name" value="Riboflavin biosynthesis protein RibBA"/>
    <property type="match status" value="1"/>
</dbReference>
<dbReference type="GO" id="GO:0005829">
    <property type="term" value="C:cytosol"/>
    <property type="evidence" value="ECO:0007669"/>
    <property type="project" value="TreeGrafter"/>
</dbReference>
<dbReference type="Proteomes" id="UP000015524">
    <property type="component" value="Unassembled WGS sequence"/>
</dbReference>
<comment type="similarity">
    <text evidence="6">In the C-terminal section; belongs to the GTP cyclohydrolase II family.</text>
</comment>
<evidence type="ECO:0000259" key="15">
    <source>
        <dbReference type="Pfam" id="PF00925"/>
    </source>
</evidence>
<evidence type="ECO:0000256" key="8">
    <source>
        <dbReference type="ARBA" id="ARBA00018836"/>
    </source>
</evidence>
<feature type="domain" description="GTP cyclohydrolase II" evidence="15">
    <location>
        <begin position="214"/>
        <end position="364"/>
    </location>
</feature>
<feature type="site" description="Essential for catalytic activity" evidence="14">
    <location>
        <position position="129"/>
    </location>
</feature>
<evidence type="ECO:0000256" key="9">
    <source>
        <dbReference type="ARBA" id="ARBA00022619"/>
    </source>
</evidence>
<keyword evidence="13 14" id="KW-0456">Lyase</keyword>
<dbReference type="PANTHER" id="PTHR21327:SF34">
    <property type="entry name" value="3,4-DIHYDROXY-2-BUTANONE 4-PHOSPHATE SYNTHASE"/>
    <property type="match status" value="1"/>
</dbReference>
<dbReference type="GO" id="GO:0030145">
    <property type="term" value="F:manganese ion binding"/>
    <property type="evidence" value="ECO:0007669"/>
    <property type="project" value="UniProtKB-UniRule"/>
</dbReference>
<evidence type="ECO:0000256" key="1">
    <source>
        <dbReference type="ARBA" id="ARBA00000141"/>
    </source>
</evidence>
<dbReference type="EMBL" id="ATIB01000017">
    <property type="protein sequence ID" value="EQB06188.1"/>
    <property type="molecule type" value="Genomic_DNA"/>
</dbReference>
<evidence type="ECO:0000256" key="4">
    <source>
        <dbReference type="ARBA" id="ARBA00004904"/>
    </source>
</evidence>
<evidence type="ECO:0000256" key="6">
    <source>
        <dbReference type="ARBA" id="ARBA00008976"/>
    </source>
</evidence>
<dbReference type="InterPro" id="IPR017945">
    <property type="entry name" value="DHBP_synth_RibB-like_a/b_dom"/>
</dbReference>
<keyword evidence="12 14" id="KW-0464">Manganese</keyword>
<keyword evidence="17" id="KW-1185">Reference proteome</keyword>
<dbReference type="GO" id="GO:0009231">
    <property type="term" value="P:riboflavin biosynthetic process"/>
    <property type="evidence" value="ECO:0007669"/>
    <property type="project" value="UniProtKB-UniRule"/>
</dbReference>
<reference evidence="16 17" key="1">
    <citation type="journal article" date="2013" name="Genome Announc.">
        <title>Draft Genome Sequence of a Hexachlorocyclohexane-Degrading Bacterium, Sphingobium baderi Strain LL03T.</title>
        <authorList>
            <person name="Kaur J."/>
            <person name="Verma H."/>
            <person name="Tripathi C."/>
            <person name="Khurana J.P."/>
            <person name="Lal R."/>
        </authorList>
    </citation>
    <scope>NUCLEOTIDE SEQUENCE [LARGE SCALE GENOMIC DNA]</scope>
    <source>
        <strain evidence="16 17">LL03</strain>
    </source>
</reference>
<proteinExistence type="inferred from homology"/>
<dbReference type="EC" id="4.1.99.12" evidence="7 14"/>
<comment type="similarity">
    <text evidence="14">Belongs to the DHBP synthase family.</text>
</comment>
<evidence type="ECO:0000313" key="17">
    <source>
        <dbReference type="Proteomes" id="UP000015524"/>
    </source>
</evidence>
<evidence type="ECO:0000256" key="13">
    <source>
        <dbReference type="ARBA" id="ARBA00023239"/>
    </source>
</evidence>
<sequence length="380" mass="41308">MPQNRVSPIEDIIQDAIEGRPYILVDADDRENEGDVIIPAQFATPAQINFMARYARGLICLAITRSRADELKLRPMTDHNESGHGTAFTVSIEAREGVTTGISAHDRAHTIAVAIDPSKSSDDLATPGHVFPLTARDGGVLVRAGHTEAAVDISRLAGLAPAGVICEVMNEDGTMARLPDLLRFAEIHGLKVGTIADLIAYRRRSERLIECVVSAPFESHYSAVPLTIHVYRDLVDGGEHVAIVKGRIERDLDTLVRVHQVDLTADLLGWTAAHHNYVPRALKEISHHQGPAAAVFVRDPSPTSISRRIGGGRRLYHETNASRDYGIGAQILLDLGVGQMTLLTSSKAKLAALEGFGLTVTGRLELREENPVPPLRRNLD</sequence>
<name>T0H275_9SPHN</name>
<feature type="binding site" evidence="14">
    <location>
        <begin position="143"/>
        <end position="147"/>
    </location>
    <ligand>
        <name>D-ribulose 5-phosphate</name>
        <dbReference type="ChEBI" id="CHEBI:58121"/>
    </ligand>
</feature>
<dbReference type="InterPro" id="IPR000422">
    <property type="entry name" value="DHBP_synthase_RibB"/>
</dbReference>
<dbReference type="GO" id="GO:0000287">
    <property type="term" value="F:magnesium ion binding"/>
    <property type="evidence" value="ECO:0007669"/>
    <property type="project" value="UniProtKB-UniRule"/>
</dbReference>
<organism evidence="16 17">
    <name type="scientific">Sphingobium baderi LL03</name>
    <dbReference type="NCBI Taxonomy" id="1114964"/>
    <lineage>
        <taxon>Bacteria</taxon>
        <taxon>Pseudomonadati</taxon>
        <taxon>Pseudomonadota</taxon>
        <taxon>Alphaproteobacteria</taxon>
        <taxon>Sphingomonadales</taxon>
        <taxon>Sphingomonadaceae</taxon>
        <taxon>Sphingobium</taxon>
    </lineage>
</organism>
<dbReference type="SUPFAM" id="SSF55821">
    <property type="entry name" value="YrdC/RibB"/>
    <property type="match status" value="1"/>
</dbReference>
<dbReference type="Gene3D" id="3.40.50.10990">
    <property type="entry name" value="GTP cyclohydrolase II"/>
    <property type="match status" value="1"/>
</dbReference>
<comment type="caution">
    <text evidence="16">The sequence shown here is derived from an EMBL/GenBank/DDBJ whole genome shotgun (WGS) entry which is preliminary data.</text>
</comment>
<feature type="binding site" evidence="14">
    <location>
        <position position="31"/>
    </location>
    <ligand>
        <name>Mg(2+)</name>
        <dbReference type="ChEBI" id="CHEBI:18420"/>
        <label>2</label>
    </ligand>
</feature>
<dbReference type="OrthoDB" id="9793111at2"/>
<feature type="binding site" evidence="14">
    <location>
        <position position="35"/>
    </location>
    <ligand>
        <name>D-ribulose 5-phosphate</name>
        <dbReference type="ChEBI" id="CHEBI:58121"/>
    </ligand>
</feature>
<dbReference type="AlphaFoldDB" id="T0H275"/>
<comment type="function">
    <text evidence="3 14">Catalyzes the conversion of D-ribulose 5-phosphate to formate and 3,4-dihydroxy-2-butanone 4-phosphate.</text>
</comment>
<evidence type="ECO:0000256" key="12">
    <source>
        <dbReference type="ARBA" id="ARBA00023211"/>
    </source>
</evidence>
<gene>
    <name evidence="14" type="primary">ribB</name>
    <name evidence="16" type="ORF">L485_00730</name>
</gene>
<dbReference type="PATRIC" id="fig|1114964.3.peg.127"/>
<evidence type="ECO:0000256" key="5">
    <source>
        <dbReference type="ARBA" id="ARBA00005520"/>
    </source>
</evidence>
<dbReference type="GO" id="GO:0008686">
    <property type="term" value="F:3,4-dihydroxy-2-butanone-4-phosphate synthase activity"/>
    <property type="evidence" value="ECO:0007669"/>
    <property type="project" value="UniProtKB-UniRule"/>
</dbReference>
<evidence type="ECO:0000256" key="3">
    <source>
        <dbReference type="ARBA" id="ARBA00002284"/>
    </source>
</evidence>
<dbReference type="NCBIfam" id="TIGR00506">
    <property type="entry name" value="ribB"/>
    <property type="match status" value="1"/>
</dbReference>
<dbReference type="PIRSF" id="PIRSF001259">
    <property type="entry name" value="RibA"/>
    <property type="match status" value="1"/>
</dbReference>
<evidence type="ECO:0000256" key="2">
    <source>
        <dbReference type="ARBA" id="ARBA00001936"/>
    </source>
</evidence>